<keyword evidence="3" id="KW-0418">Kinase</keyword>
<dbReference type="InterPro" id="IPR011009">
    <property type="entry name" value="Kinase-like_dom_sf"/>
</dbReference>
<dbReference type="SUPFAM" id="SSF56112">
    <property type="entry name" value="Protein kinase-like (PK-like)"/>
    <property type="match status" value="1"/>
</dbReference>
<dbReference type="InterPro" id="IPR017441">
    <property type="entry name" value="Protein_kinase_ATP_BS"/>
</dbReference>
<dbReference type="GO" id="GO:0004672">
    <property type="term" value="F:protein kinase activity"/>
    <property type="evidence" value="ECO:0007669"/>
    <property type="project" value="InterPro"/>
</dbReference>
<evidence type="ECO:0000256" key="1">
    <source>
        <dbReference type="PROSITE-ProRule" id="PRU10141"/>
    </source>
</evidence>
<sequence>MAPKIVSKPTEANTRLGGGQFGDLWPATHHQLIEACNGPHEVAVKMLHPLKEDDMKAVLNAFDNSFSKYKGLKGVCHLQRVSVLSGRVCIVMRFYEGSFGDRMVHLKGGKLSPPDVLKYGTNLAQGVLELHSKGILVLNLIPFNFLLNIMTK</sequence>
<dbReference type="Pfam" id="PF07714">
    <property type="entry name" value="PK_Tyr_Ser-Thr"/>
    <property type="match status" value="1"/>
</dbReference>
<dbReference type="AlphaFoldDB" id="A0AAN8ULC4"/>
<protein>
    <submittedName>
        <fullName evidence="3">Serine-threonine/tyrosine-protein kinase, catalytic domain</fullName>
    </submittedName>
</protein>
<keyword evidence="1" id="KW-0067">ATP-binding</keyword>
<dbReference type="InterPro" id="IPR053293">
    <property type="entry name" value="OCM_Kinase"/>
</dbReference>
<proteinExistence type="predicted"/>
<evidence type="ECO:0000313" key="4">
    <source>
        <dbReference type="Proteomes" id="UP001370490"/>
    </source>
</evidence>
<dbReference type="PANTHER" id="PTHR47209:SF1">
    <property type="entry name" value="OS06G0639500 PROTEIN"/>
    <property type="match status" value="1"/>
</dbReference>
<keyword evidence="1" id="KW-0547">Nucleotide-binding</keyword>
<feature type="domain" description="Protein kinase" evidence="2">
    <location>
        <begin position="10"/>
        <end position="152"/>
    </location>
</feature>
<keyword evidence="4" id="KW-1185">Reference proteome</keyword>
<dbReference type="PANTHER" id="PTHR47209">
    <property type="entry name" value="OS06G0639500 PROTEIN"/>
    <property type="match status" value="1"/>
</dbReference>
<accession>A0AAN8ULC4</accession>
<dbReference type="InterPro" id="IPR000719">
    <property type="entry name" value="Prot_kinase_dom"/>
</dbReference>
<keyword evidence="3" id="KW-0808">Transferase</keyword>
<dbReference type="EMBL" id="JBAMMX010000027">
    <property type="protein sequence ID" value="KAK6912577.1"/>
    <property type="molecule type" value="Genomic_DNA"/>
</dbReference>
<reference evidence="3 4" key="1">
    <citation type="submission" date="2023-12" db="EMBL/GenBank/DDBJ databases">
        <title>A high-quality genome assembly for Dillenia turbinata (Dilleniales).</title>
        <authorList>
            <person name="Chanderbali A."/>
        </authorList>
    </citation>
    <scope>NUCLEOTIDE SEQUENCE [LARGE SCALE GENOMIC DNA]</scope>
    <source>
        <strain evidence="3">LSX21</strain>
        <tissue evidence="3">Leaf</tissue>
    </source>
</reference>
<gene>
    <name evidence="3" type="ORF">RJ641_022178</name>
</gene>
<comment type="caution">
    <text evidence="3">The sequence shown here is derived from an EMBL/GenBank/DDBJ whole genome shotgun (WGS) entry which is preliminary data.</text>
</comment>
<dbReference type="PROSITE" id="PS50011">
    <property type="entry name" value="PROTEIN_KINASE_DOM"/>
    <property type="match status" value="1"/>
</dbReference>
<dbReference type="PROSITE" id="PS00107">
    <property type="entry name" value="PROTEIN_KINASE_ATP"/>
    <property type="match status" value="1"/>
</dbReference>
<dbReference type="InterPro" id="IPR001245">
    <property type="entry name" value="Ser-Thr/Tyr_kinase_cat_dom"/>
</dbReference>
<name>A0AAN8ULC4_9MAGN</name>
<evidence type="ECO:0000259" key="2">
    <source>
        <dbReference type="PROSITE" id="PS50011"/>
    </source>
</evidence>
<dbReference type="Proteomes" id="UP001370490">
    <property type="component" value="Unassembled WGS sequence"/>
</dbReference>
<dbReference type="GO" id="GO:0005524">
    <property type="term" value="F:ATP binding"/>
    <property type="evidence" value="ECO:0007669"/>
    <property type="project" value="UniProtKB-UniRule"/>
</dbReference>
<evidence type="ECO:0000313" key="3">
    <source>
        <dbReference type="EMBL" id="KAK6912577.1"/>
    </source>
</evidence>
<organism evidence="3 4">
    <name type="scientific">Dillenia turbinata</name>
    <dbReference type="NCBI Taxonomy" id="194707"/>
    <lineage>
        <taxon>Eukaryota</taxon>
        <taxon>Viridiplantae</taxon>
        <taxon>Streptophyta</taxon>
        <taxon>Embryophyta</taxon>
        <taxon>Tracheophyta</taxon>
        <taxon>Spermatophyta</taxon>
        <taxon>Magnoliopsida</taxon>
        <taxon>eudicotyledons</taxon>
        <taxon>Gunneridae</taxon>
        <taxon>Pentapetalae</taxon>
        <taxon>Dilleniales</taxon>
        <taxon>Dilleniaceae</taxon>
        <taxon>Dillenia</taxon>
    </lineage>
</organism>
<dbReference type="Gene3D" id="1.10.510.10">
    <property type="entry name" value="Transferase(Phosphotransferase) domain 1"/>
    <property type="match status" value="1"/>
</dbReference>
<feature type="binding site" evidence="1">
    <location>
        <position position="45"/>
    </location>
    <ligand>
        <name>ATP</name>
        <dbReference type="ChEBI" id="CHEBI:30616"/>
    </ligand>
</feature>